<dbReference type="PANTHER" id="PTHR32309:SF13">
    <property type="entry name" value="FERRIC ENTEROBACTIN TRANSPORT PROTEIN FEPE"/>
    <property type="match status" value="1"/>
</dbReference>
<sequence length="231" mass="25423">MRRDIDNEGRAADDVNQSQVKLSELQQRSTALGILYNSFLGRYEESIQRQSFPIPAVRVITEALFPDGPSKPRTMVVLAGALLAGLLMGLAFSAFNEMRERAFRTGAQVNNELGLRFLGYLPLLNLGRSKRDHNQHSTVVHRFLRNQIAGRAGHFPSAPLLETLKSCKLALRSTRKDGGHVVGVVSVLPDEGKSTFAVSFAEMFVTGGSKVLLVDADLRQPGTTQAHRQRV</sequence>
<name>A0ABY7YQL0_9HYPH</name>
<feature type="domain" description="Tyrosine-protein kinase G-rich" evidence="2">
    <location>
        <begin position="34"/>
        <end position="93"/>
    </location>
</feature>
<proteinExistence type="predicted"/>
<organism evidence="3 4">
    <name type="scientific">Devosia algicola</name>
    <dbReference type="NCBI Taxonomy" id="3026418"/>
    <lineage>
        <taxon>Bacteria</taxon>
        <taxon>Pseudomonadati</taxon>
        <taxon>Pseudomonadota</taxon>
        <taxon>Alphaproteobacteria</taxon>
        <taxon>Hyphomicrobiales</taxon>
        <taxon>Devosiaceae</taxon>
        <taxon>Devosia</taxon>
    </lineage>
</organism>
<accession>A0ABY7YQL0</accession>
<dbReference type="PANTHER" id="PTHR32309">
    <property type="entry name" value="TYROSINE-PROTEIN KINASE"/>
    <property type="match status" value="1"/>
</dbReference>
<reference evidence="3 4" key="1">
    <citation type="submission" date="2023-02" db="EMBL/GenBank/DDBJ databases">
        <title>Devosia algicola sp. nov., isolated from the phycosphere of marine algae.</title>
        <authorList>
            <person name="Kim J.M."/>
            <person name="Lee J.K."/>
            <person name="Choi B.J."/>
            <person name="Bayburt H."/>
            <person name="Jeon C.O."/>
        </authorList>
    </citation>
    <scope>NUCLEOTIDE SEQUENCE [LARGE SCALE GENOMIC DNA]</scope>
    <source>
        <strain evidence="3 4">G20-9</strain>
    </source>
</reference>
<dbReference type="RefSeq" id="WP_282219933.1">
    <property type="nucleotide sequence ID" value="NZ_CP118246.1"/>
</dbReference>
<keyword evidence="1" id="KW-0812">Transmembrane</keyword>
<dbReference type="SUPFAM" id="SSF52540">
    <property type="entry name" value="P-loop containing nucleoside triphosphate hydrolases"/>
    <property type="match status" value="1"/>
</dbReference>
<feature type="transmembrane region" description="Helical" evidence="1">
    <location>
        <begin position="75"/>
        <end position="95"/>
    </location>
</feature>
<evidence type="ECO:0000313" key="3">
    <source>
        <dbReference type="EMBL" id="WDR03541.1"/>
    </source>
</evidence>
<dbReference type="InterPro" id="IPR027417">
    <property type="entry name" value="P-loop_NTPase"/>
</dbReference>
<protein>
    <submittedName>
        <fullName evidence="3">GNVR domain-containing protein</fullName>
    </submittedName>
</protein>
<dbReference type="Proteomes" id="UP001220530">
    <property type="component" value="Chromosome"/>
</dbReference>
<evidence type="ECO:0000259" key="2">
    <source>
        <dbReference type="Pfam" id="PF13807"/>
    </source>
</evidence>
<keyword evidence="1" id="KW-1133">Transmembrane helix</keyword>
<evidence type="ECO:0000256" key="1">
    <source>
        <dbReference type="SAM" id="Phobius"/>
    </source>
</evidence>
<keyword evidence="1" id="KW-0472">Membrane</keyword>
<dbReference type="Pfam" id="PF13807">
    <property type="entry name" value="GNVR"/>
    <property type="match status" value="1"/>
</dbReference>
<gene>
    <name evidence="3" type="ORF">PSQ19_05475</name>
</gene>
<dbReference type="Gene3D" id="3.40.50.300">
    <property type="entry name" value="P-loop containing nucleotide triphosphate hydrolases"/>
    <property type="match status" value="1"/>
</dbReference>
<evidence type="ECO:0000313" key="4">
    <source>
        <dbReference type="Proteomes" id="UP001220530"/>
    </source>
</evidence>
<dbReference type="InterPro" id="IPR032807">
    <property type="entry name" value="GNVR"/>
</dbReference>
<keyword evidence="4" id="KW-1185">Reference proteome</keyword>
<dbReference type="InterPro" id="IPR050445">
    <property type="entry name" value="Bact_polysacc_biosynth/exp"/>
</dbReference>
<dbReference type="EMBL" id="CP118246">
    <property type="protein sequence ID" value="WDR03541.1"/>
    <property type="molecule type" value="Genomic_DNA"/>
</dbReference>